<protein>
    <recommendedName>
        <fullName evidence="2">P-type ATPase C-terminal domain-containing protein</fullName>
    </recommendedName>
</protein>
<comment type="caution">
    <text evidence="3">The sequence shown here is derived from an EMBL/GenBank/DDBJ whole genome shotgun (WGS) entry which is preliminary data.</text>
</comment>
<reference evidence="3" key="1">
    <citation type="submission" date="2021-06" db="EMBL/GenBank/DDBJ databases">
        <authorList>
            <person name="Hodson N. C."/>
            <person name="Mongue J. A."/>
            <person name="Jaron S. K."/>
        </authorList>
    </citation>
    <scope>NUCLEOTIDE SEQUENCE</scope>
</reference>
<keyword evidence="1" id="KW-1133">Transmembrane helix</keyword>
<organism evidence="3 4">
    <name type="scientific">Allacma fusca</name>
    <dbReference type="NCBI Taxonomy" id="39272"/>
    <lineage>
        <taxon>Eukaryota</taxon>
        <taxon>Metazoa</taxon>
        <taxon>Ecdysozoa</taxon>
        <taxon>Arthropoda</taxon>
        <taxon>Hexapoda</taxon>
        <taxon>Collembola</taxon>
        <taxon>Symphypleona</taxon>
        <taxon>Sminthuridae</taxon>
        <taxon>Allacma</taxon>
    </lineage>
</organism>
<evidence type="ECO:0000313" key="4">
    <source>
        <dbReference type="Proteomes" id="UP000708208"/>
    </source>
</evidence>
<keyword evidence="1" id="KW-0472">Membrane</keyword>
<evidence type="ECO:0000256" key="1">
    <source>
        <dbReference type="SAM" id="Phobius"/>
    </source>
</evidence>
<evidence type="ECO:0000313" key="3">
    <source>
        <dbReference type="EMBL" id="CAG7720171.1"/>
    </source>
</evidence>
<gene>
    <name evidence="3" type="ORF">AFUS01_LOCUS9457</name>
</gene>
<feature type="transmembrane region" description="Helical" evidence="1">
    <location>
        <begin position="72"/>
        <end position="94"/>
    </location>
</feature>
<feature type="domain" description="P-type ATPase C-terminal" evidence="2">
    <location>
        <begin position="7"/>
        <end position="97"/>
    </location>
</feature>
<dbReference type="InterPro" id="IPR032630">
    <property type="entry name" value="P_typ_ATPase_c"/>
</dbReference>
<dbReference type="Pfam" id="PF16212">
    <property type="entry name" value="PhoLip_ATPase_C"/>
    <property type="match status" value="1"/>
</dbReference>
<name>A0A8J2JHC3_9HEXA</name>
<dbReference type="AlphaFoldDB" id="A0A8J2JHC3"/>
<sequence length="219" mass="24853">MLFGIPYVVAVVNMKIAIETKFWSAWTIFSYSFSFGLMFILSSLYSETNLSMTFGDSGQDFRHVYFTLLSKLSFWLVIVAAVLMSLIPDILVLVCNNSSFRLGKIFNFSKAKANKHPRGRSILNLSYIGNLQAPRIIDLRQISAEAETQTSNVIAENGLQPGPGTWREHCKRNGIYPFSSLRCSHEDHPGWLSPVQLYSLTYQEKILREAFIFRACCCP</sequence>
<accession>A0A8J2JHC3</accession>
<dbReference type="EMBL" id="CAJVCH010067911">
    <property type="protein sequence ID" value="CAG7720171.1"/>
    <property type="molecule type" value="Genomic_DNA"/>
</dbReference>
<feature type="transmembrane region" description="Helical" evidence="1">
    <location>
        <begin position="23"/>
        <end position="45"/>
    </location>
</feature>
<dbReference type="Proteomes" id="UP000708208">
    <property type="component" value="Unassembled WGS sequence"/>
</dbReference>
<keyword evidence="4" id="KW-1185">Reference proteome</keyword>
<evidence type="ECO:0000259" key="2">
    <source>
        <dbReference type="Pfam" id="PF16212"/>
    </source>
</evidence>
<keyword evidence="1" id="KW-0812">Transmembrane</keyword>
<proteinExistence type="predicted"/>